<feature type="region of interest" description="Disordered" evidence="9">
    <location>
        <begin position="1"/>
        <end position="28"/>
    </location>
</feature>
<dbReference type="NCBIfam" id="TIGR01048">
    <property type="entry name" value="lysA"/>
    <property type="match status" value="1"/>
</dbReference>
<feature type="binding site" evidence="6">
    <location>
        <position position="364"/>
    </location>
    <ligand>
        <name>substrate</name>
    </ligand>
</feature>
<keyword evidence="13" id="KW-1185">Reference proteome</keyword>
<dbReference type="PROSITE" id="PS00879">
    <property type="entry name" value="ODR_DC_2_2"/>
    <property type="match status" value="1"/>
</dbReference>
<evidence type="ECO:0000313" key="12">
    <source>
        <dbReference type="EMBL" id="MBL1095681.1"/>
    </source>
</evidence>
<reference evidence="12 13" key="1">
    <citation type="submission" date="2021-01" db="EMBL/GenBank/DDBJ databases">
        <title>WGS of actinomycetes isolated from Thailand.</title>
        <authorList>
            <person name="Thawai C."/>
        </authorList>
    </citation>
    <scope>NUCLEOTIDE SEQUENCE [LARGE SCALE GENOMIC DNA]</scope>
    <source>
        <strain evidence="12 13">CA1R205</strain>
    </source>
</reference>
<comment type="catalytic activity">
    <reaction evidence="6 8">
        <text>meso-2,6-diaminopimelate + H(+) = L-lysine + CO2</text>
        <dbReference type="Rhea" id="RHEA:15101"/>
        <dbReference type="ChEBI" id="CHEBI:15378"/>
        <dbReference type="ChEBI" id="CHEBI:16526"/>
        <dbReference type="ChEBI" id="CHEBI:32551"/>
        <dbReference type="ChEBI" id="CHEBI:57791"/>
        <dbReference type="EC" id="4.1.1.20"/>
    </reaction>
</comment>
<dbReference type="EC" id="4.1.1.20" evidence="6 7"/>
<dbReference type="HAMAP" id="MF_02120">
    <property type="entry name" value="LysA"/>
    <property type="match status" value="1"/>
</dbReference>
<dbReference type="Proteomes" id="UP000634229">
    <property type="component" value="Unassembled WGS sequence"/>
</dbReference>
<dbReference type="GO" id="GO:0008836">
    <property type="term" value="F:diaminopimelate decarboxylase activity"/>
    <property type="evidence" value="ECO:0007669"/>
    <property type="project" value="UniProtKB-EC"/>
</dbReference>
<dbReference type="SUPFAM" id="SSF51419">
    <property type="entry name" value="PLP-binding barrel"/>
    <property type="match status" value="1"/>
</dbReference>
<dbReference type="CDD" id="cd06828">
    <property type="entry name" value="PLPDE_III_DapDC"/>
    <property type="match status" value="1"/>
</dbReference>
<name>A0ABS1N725_9ACTN</name>
<evidence type="ECO:0000259" key="10">
    <source>
        <dbReference type="Pfam" id="PF00278"/>
    </source>
</evidence>
<evidence type="ECO:0000256" key="5">
    <source>
        <dbReference type="ARBA" id="ARBA00023239"/>
    </source>
</evidence>
<dbReference type="InterPro" id="IPR022643">
    <property type="entry name" value="De-COase2_C"/>
</dbReference>
<feature type="binding site" evidence="6">
    <location>
        <position position="421"/>
    </location>
    <ligand>
        <name>pyridoxal 5'-phosphate</name>
        <dbReference type="ChEBI" id="CHEBI:597326"/>
    </ligand>
</feature>
<evidence type="ECO:0000256" key="6">
    <source>
        <dbReference type="HAMAP-Rule" id="MF_02120"/>
    </source>
</evidence>
<dbReference type="Pfam" id="PF00278">
    <property type="entry name" value="Orn_DAP_Arg_deC"/>
    <property type="match status" value="1"/>
</dbReference>
<keyword evidence="5 6" id="KW-0456">Lyase</keyword>
<dbReference type="PRINTS" id="PR01181">
    <property type="entry name" value="DAPDCRBXLASE"/>
</dbReference>
<comment type="similarity">
    <text evidence="6">Belongs to the Orn/Lys/Arg decarboxylase class-II family. LysA subfamily.</text>
</comment>
<dbReference type="Gene3D" id="2.40.37.10">
    <property type="entry name" value="Lyase, Ornithine Decarboxylase, Chain A, domain 1"/>
    <property type="match status" value="1"/>
</dbReference>
<comment type="function">
    <text evidence="6">Specifically catalyzes the decarboxylation of meso-diaminopimelate (meso-DAP) to L-lysine.</text>
</comment>
<evidence type="ECO:0000256" key="8">
    <source>
        <dbReference type="RuleBase" id="RU003738"/>
    </source>
</evidence>
<dbReference type="InterPro" id="IPR000183">
    <property type="entry name" value="Orn/DAP/Arg_de-COase"/>
</dbReference>
<dbReference type="InterPro" id="IPR029066">
    <property type="entry name" value="PLP-binding_barrel"/>
</dbReference>
<protein>
    <recommendedName>
        <fullName evidence="6 7">Diaminopimelate decarboxylase</fullName>
        <shortName evidence="6">DAP decarboxylase</shortName>
        <shortName evidence="6">DAPDC</shortName>
        <ecNumber evidence="6 7">4.1.1.20</ecNumber>
    </recommendedName>
</protein>
<feature type="binding site" evidence="6">
    <location>
        <position position="278"/>
    </location>
    <ligand>
        <name>pyridoxal 5'-phosphate</name>
        <dbReference type="ChEBI" id="CHEBI:597326"/>
    </ligand>
</feature>
<dbReference type="InterPro" id="IPR002986">
    <property type="entry name" value="DAP_deCOOHase_LysA"/>
</dbReference>
<keyword evidence="2 6" id="KW-0210">Decarboxylase</keyword>
<gene>
    <name evidence="6 12" type="primary">lysA</name>
    <name evidence="12" type="ORF">JK363_03085</name>
</gene>
<dbReference type="PROSITE" id="PS00878">
    <property type="entry name" value="ODR_DC_2_1"/>
    <property type="match status" value="1"/>
</dbReference>
<feature type="domain" description="Orn/DAP/Arg decarboxylase 2 N-terminal" evidence="11">
    <location>
        <begin position="73"/>
        <end position="326"/>
    </location>
</feature>
<evidence type="ECO:0000256" key="9">
    <source>
        <dbReference type="SAM" id="MobiDB-lite"/>
    </source>
</evidence>
<accession>A0ABS1N725</accession>
<dbReference type="SUPFAM" id="SSF50621">
    <property type="entry name" value="Alanine racemase C-terminal domain-like"/>
    <property type="match status" value="1"/>
</dbReference>
<feature type="binding site" evidence="6">
    <location>
        <position position="360"/>
    </location>
    <ligand>
        <name>substrate</name>
    </ligand>
</feature>
<organism evidence="12 13">
    <name type="scientific">Streptomyces coffeae</name>
    <dbReference type="NCBI Taxonomy" id="621382"/>
    <lineage>
        <taxon>Bacteria</taxon>
        <taxon>Bacillati</taxon>
        <taxon>Actinomycetota</taxon>
        <taxon>Actinomycetes</taxon>
        <taxon>Kitasatosporales</taxon>
        <taxon>Streptomycetaceae</taxon>
        <taxon>Streptomyces</taxon>
    </lineage>
</organism>
<feature type="domain" description="Orn/DAP/Arg decarboxylase 2 C-terminal" evidence="10">
    <location>
        <begin position="333"/>
        <end position="419"/>
    </location>
</feature>
<feature type="binding site" evidence="6">
    <location>
        <position position="323"/>
    </location>
    <ligand>
        <name>substrate</name>
    </ligand>
</feature>
<dbReference type="PANTHER" id="PTHR43727:SF2">
    <property type="entry name" value="GROUP IV DECARBOXYLASE"/>
    <property type="match status" value="1"/>
</dbReference>
<dbReference type="InterPro" id="IPR022653">
    <property type="entry name" value="De-COase2_pyr-phos_BS"/>
</dbReference>
<dbReference type="RefSeq" id="WP_201871211.1">
    <property type="nucleotide sequence ID" value="NZ_JAERRF010000002.1"/>
</dbReference>
<dbReference type="EMBL" id="JAERRF010000002">
    <property type="protein sequence ID" value="MBL1095681.1"/>
    <property type="molecule type" value="Genomic_DNA"/>
</dbReference>
<evidence type="ECO:0000259" key="11">
    <source>
        <dbReference type="Pfam" id="PF02784"/>
    </source>
</evidence>
<feature type="binding site" evidence="6">
    <location>
        <position position="392"/>
    </location>
    <ligand>
        <name>substrate</name>
    </ligand>
</feature>
<keyword evidence="4 6" id="KW-0457">Lysine biosynthesis</keyword>
<comment type="pathway">
    <text evidence="6 8">Amino-acid biosynthesis; L-lysine biosynthesis via DAP pathway; L-lysine from DL-2,6-diaminopimelate: step 1/1.</text>
</comment>
<evidence type="ECO:0000256" key="4">
    <source>
        <dbReference type="ARBA" id="ARBA00023154"/>
    </source>
</evidence>
<dbReference type="Gene3D" id="3.20.20.10">
    <property type="entry name" value="Alanine racemase"/>
    <property type="match status" value="1"/>
</dbReference>
<comment type="subunit">
    <text evidence="6">Homodimer.</text>
</comment>
<comment type="caution">
    <text evidence="12">The sequence shown here is derived from an EMBL/GenBank/DDBJ whole genome shotgun (WGS) entry which is preliminary data.</text>
</comment>
<evidence type="ECO:0000313" key="13">
    <source>
        <dbReference type="Proteomes" id="UP000634229"/>
    </source>
</evidence>
<dbReference type="PANTHER" id="PTHR43727">
    <property type="entry name" value="DIAMINOPIMELATE DECARBOXYLASE"/>
    <property type="match status" value="1"/>
</dbReference>
<keyword evidence="6" id="KW-0028">Amino-acid biosynthesis</keyword>
<feature type="modified residue" description="N6-(pyridoxal phosphate)lysine" evidence="6">
    <location>
        <position position="96"/>
    </location>
</feature>
<evidence type="ECO:0000256" key="2">
    <source>
        <dbReference type="ARBA" id="ARBA00022793"/>
    </source>
</evidence>
<dbReference type="Pfam" id="PF02784">
    <property type="entry name" value="Orn_Arg_deC_N"/>
    <property type="match status" value="1"/>
</dbReference>
<dbReference type="InterPro" id="IPR009006">
    <property type="entry name" value="Ala_racemase/Decarboxylase_C"/>
</dbReference>
<feature type="binding site" evidence="6">
    <location>
        <begin position="320"/>
        <end position="323"/>
    </location>
    <ligand>
        <name>pyridoxal 5'-phosphate</name>
        <dbReference type="ChEBI" id="CHEBI:597326"/>
    </ligand>
</feature>
<dbReference type="InterPro" id="IPR022657">
    <property type="entry name" value="De-COase2_CS"/>
</dbReference>
<evidence type="ECO:0000256" key="1">
    <source>
        <dbReference type="ARBA" id="ARBA00001933"/>
    </source>
</evidence>
<keyword evidence="3 6" id="KW-0663">Pyridoxal phosphate</keyword>
<evidence type="ECO:0000256" key="7">
    <source>
        <dbReference type="NCBIfam" id="TIGR01048"/>
    </source>
</evidence>
<evidence type="ECO:0000256" key="3">
    <source>
        <dbReference type="ARBA" id="ARBA00022898"/>
    </source>
</evidence>
<dbReference type="InterPro" id="IPR022644">
    <property type="entry name" value="De-COase2_N"/>
</dbReference>
<sequence>MSRSAHPAGPRYADVLPEGHYSAPPTDLNQLDPRVWSRTVARNADGVATVGGIDVTRLAEEFGTPGYFLDEEDFRARCRAWREAFGDEADVFYAGKAFLSRAVVRWLHEEGLNLDVCSEGELATALAAGMPAERIALHGNNKSTREITRAVEAGVGRIVLDSFQEIVRVAHIAQRLGRRQRVQIRVTVGVEAHTHEFIATAHEDQKFGIPLAGGLAAEAVRRALKLDGVELIGIHSHIGSQIFDTSGFEVAAHRVVGLLAEVRDEHGVELPEIDLGGGLGIAYTVDDDPSEPHEIAAALREIVLRECRGAGLAVPRLSVEPGRAIVGPTAFTLYEVGTVKELPGLRTYVSVDGGMSDNIRTALYDAEYSVALVSRTSTAEPMLSRVVGKHCESGDIVVRDAFLPADLAPGDLIAVPATGAYCRSMASNYNHALRPPVVAVRDGQAREIVRRETEEDLLRLDVG</sequence>
<proteinExistence type="inferred from homology"/>
<feature type="binding site" evidence="6">
    <location>
        <position position="421"/>
    </location>
    <ligand>
        <name>substrate</name>
    </ligand>
</feature>
<comment type="cofactor">
    <cofactor evidence="1 6 8">
        <name>pyridoxal 5'-phosphate</name>
        <dbReference type="ChEBI" id="CHEBI:597326"/>
    </cofactor>
</comment>
<dbReference type="PRINTS" id="PR01179">
    <property type="entry name" value="ODADCRBXLASE"/>
</dbReference>